<feature type="compositionally biased region" description="Basic and acidic residues" evidence="1">
    <location>
        <begin position="72"/>
        <end position="85"/>
    </location>
</feature>
<feature type="compositionally biased region" description="Polar residues" evidence="1">
    <location>
        <begin position="31"/>
        <end position="41"/>
    </location>
</feature>
<feature type="region of interest" description="Disordered" evidence="1">
    <location>
        <begin position="1"/>
        <end position="120"/>
    </location>
</feature>
<feature type="compositionally biased region" description="Acidic residues" evidence="1">
    <location>
        <begin position="48"/>
        <end position="63"/>
    </location>
</feature>
<sequence>MSTERGDEGSAAPPPHTTSEPSNAPPPDTASEPSNTVSIGTKRTADDLSGEVDISDAQEPGDEVDARRKRAKIDTEVAGDGRDELEAGEVEIQSPSPDSPSGAVKIAAEAKPSHKGWNQGVNSGLRLSFGKSVQATSEPGEVGLELSEPSGLLDLEEPLDGRSETSEASELAEGKKFRKHVKKRFMPLPEPIPAQPVIIPLGIQKKDAKAGFWGLSADERRAYTERYFPALTADQKQFCVMCMSSTHSPDDCPDLQRGLGHPSRILPAVPAGEKCRDCVRNYHSDVNIWRTYEPDQKPLLKVKSLPHFCCNCGGPHSRDNCNLYPVVEARFCIARDGAWHTWSDQHWERYVDVNSTWEAIQPPRERKESPGRPNLGPYKTIVPKRHVVFEAGDDDDDNEPFLQQPVQKKSRAEISIRGRASGQQSGGQNLHQLPPPPLPLRPTPAPAPGGKQRGGKKNRRN</sequence>
<name>A0AAJ0B2S2_9PEZI</name>
<feature type="region of interest" description="Disordered" evidence="1">
    <location>
        <begin position="138"/>
        <end position="174"/>
    </location>
</feature>
<feature type="region of interest" description="Disordered" evidence="1">
    <location>
        <begin position="391"/>
        <end position="461"/>
    </location>
</feature>
<protein>
    <submittedName>
        <fullName evidence="2">Uncharacterized protein</fullName>
    </submittedName>
</protein>
<comment type="caution">
    <text evidence="2">The sequence shown here is derived from an EMBL/GenBank/DDBJ whole genome shotgun (WGS) entry which is preliminary data.</text>
</comment>
<keyword evidence="3" id="KW-1185">Reference proteome</keyword>
<accession>A0AAJ0B2S2</accession>
<dbReference type="AlphaFoldDB" id="A0AAJ0B2S2"/>
<feature type="region of interest" description="Disordered" evidence="1">
    <location>
        <begin position="361"/>
        <end position="380"/>
    </location>
</feature>
<dbReference type="Proteomes" id="UP001239445">
    <property type="component" value="Unassembled WGS sequence"/>
</dbReference>
<feature type="compositionally biased region" description="Pro residues" evidence="1">
    <location>
        <begin position="433"/>
        <end position="447"/>
    </location>
</feature>
<dbReference type="EMBL" id="MU839846">
    <property type="protein sequence ID" value="KAK1750571.1"/>
    <property type="molecule type" value="Genomic_DNA"/>
</dbReference>
<proteinExistence type="predicted"/>
<reference evidence="2" key="1">
    <citation type="submission" date="2023-06" db="EMBL/GenBank/DDBJ databases">
        <title>Genome-scale phylogeny and comparative genomics of the fungal order Sordariales.</title>
        <authorList>
            <consortium name="Lawrence Berkeley National Laboratory"/>
            <person name="Hensen N."/>
            <person name="Bonometti L."/>
            <person name="Westerberg I."/>
            <person name="Brannstrom I.O."/>
            <person name="Guillou S."/>
            <person name="Cros-Aarteil S."/>
            <person name="Calhoun S."/>
            <person name="Haridas S."/>
            <person name="Kuo A."/>
            <person name="Mondo S."/>
            <person name="Pangilinan J."/>
            <person name="Riley R."/>
            <person name="Labutti K."/>
            <person name="Andreopoulos B."/>
            <person name="Lipzen A."/>
            <person name="Chen C."/>
            <person name="Yanf M."/>
            <person name="Daum C."/>
            <person name="Ng V."/>
            <person name="Clum A."/>
            <person name="Steindorff A."/>
            <person name="Ohm R."/>
            <person name="Martin F."/>
            <person name="Silar P."/>
            <person name="Natvig D."/>
            <person name="Lalanne C."/>
            <person name="Gautier V."/>
            <person name="Ament-Velasquez S.L."/>
            <person name="Kruys A."/>
            <person name="Hutchinson M.I."/>
            <person name="Powell A.J."/>
            <person name="Barry K."/>
            <person name="Miller A.N."/>
            <person name="Grigoriev I.V."/>
            <person name="Debuchy R."/>
            <person name="Gladieux P."/>
            <person name="Thoren M.H."/>
            <person name="Johannesson H."/>
        </authorList>
    </citation>
    <scope>NUCLEOTIDE SEQUENCE</scope>
    <source>
        <strain evidence="2">PSN4</strain>
    </source>
</reference>
<evidence type="ECO:0000313" key="2">
    <source>
        <dbReference type="EMBL" id="KAK1750571.1"/>
    </source>
</evidence>
<evidence type="ECO:0000256" key="1">
    <source>
        <dbReference type="SAM" id="MobiDB-lite"/>
    </source>
</evidence>
<organism evidence="2 3">
    <name type="scientific">Echria macrotheca</name>
    <dbReference type="NCBI Taxonomy" id="438768"/>
    <lineage>
        <taxon>Eukaryota</taxon>
        <taxon>Fungi</taxon>
        <taxon>Dikarya</taxon>
        <taxon>Ascomycota</taxon>
        <taxon>Pezizomycotina</taxon>
        <taxon>Sordariomycetes</taxon>
        <taxon>Sordariomycetidae</taxon>
        <taxon>Sordariales</taxon>
        <taxon>Schizotheciaceae</taxon>
        <taxon>Echria</taxon>
    </lineage>
</organism>
<evidence type="ECO:0000313" key="3">
    <source>
        <dbReference type="Proteomes" id="UP001239445"/>
    </source>
</evidence>
<gene>
    <name evidence="2" type="ORF">QBC47DRAFT_119243</name>
</gene>